<dbReference type="VEuPathDB" id="FungiDB:ASPNIDRAFT2_1144657"/>
<name>A0A100I5K1_ASPNG</name>
<reference evidence="4" key="1">
    <citation type="journal article" date="2016" name="Genome Announc.">
        <title>Draft genome sequence of Aspergillus niger strain An76.</title>
        <authorList>
            <person name="Gong W."/>
            <person name="Cheng Z."/>
            <person name="Zhang H."/>
            <person name="Liu L."/>
            <person name="Gao P."/>
            <person name="Wang L."/>
        </authorList>
    </citation>
    <scope>NUCLEOTIDE SEQUENCE [LARGE SCALE GENOMIC DNA]</scope>
    <source>
        <strain evidence="4">An76</strain>
    </source>
</reference>
<dbReference type="InterPro" id="IPR037045">
    <property type="entry name" value="S8pro/Inhibitor_I9_sf"/>
</dbReference>
<dbReference type="AlphaFoldDB" id="A0A100I5K1"/>
<dbReference type="PANTHER" id="PTHR28288:SF2">
    <property type="entry name" value="PROTEASE B INHIBITOR 2"/>
    <property type="match status" value="1"/>
</dbReference>
<proteinExistence type="inferred from homology"/>
<dbReference type="VEuPathDB" id="FungiDB:M747DRAFT_366684"/>
<dbReference type="VEuPathDB" id="FungiDB:ATCC64974_58070"/>
<dbReference type="GO" id="GO:0004866">
    <property type="term" value="F:endopeptidase inhibitor activity"/>
    <property type="evidence" value="ECO:0007669"/>
    <property type="project" value="TreeGrafter"/>
</dbReference>
<gene>
    <name evidence="3" type="ORF">ABL_00750</name>
</gene>
<feature type="compositionally biased region" description="Basic and acidic residues" evidence="2">
    <location>
        <begin position="9"/>
        <end position="24"/>
    </location>
</feature>
<protein>
    <recommendedName>
        <fullName evidence="5">Inhibitor I9 domain-containing protein</fullName>
    </recommendedName>
</protein>
<dbReference type="VEuPathDB" id="FungiDB:An02g05620"/>
<sequence>MPHQYMVSLKKESPPEELEKAKKTATDNGGKIVKEFALVKGFVVQYDDEQVSTLESTDHIHVEKDSEVSIQ</sequence>
<comment type="similarity">
    <text evidence="1">Belongs to the protease inhibitor I9 family.</text>
</comment>
<evidence type="ECO:0000313" key="4">
    <source>
        <dbReference type="Proteomes" id="UP000068243"/>
    </source>
</evidence>
<dbReference type="PANTHER" id="PTHR28288">
    <property type="entry name" value="PROTEASE B INHIBITOR 2"/>
    <property type="match status" value="1"/>
</dbReference>
<comment type="caution">
    <text evidence="3">The sequence shown here is derived from an EMBL/GenBank/DDBJ whole genome shotgun (WGS) entry which is preliminary data.</text>
</comment>
<dbReference type="OrthoDB" id="5518345at2759"/>
<feature type="region of interest" description="Disordered" evidence="2">
    <location>
        <begin position="1"/>
        <end position="24"/>
    </location>
</feature>
<organism evidence="3 4">
    <name type="scientific">Aspergillus niger</name>
    <dbReference type="NCBI Taxonomy" id="5061"/>
    <lineage>
        <taxon>Eukaryota</taxon>
        <taxon>Fungi</taxon>
        <taxon>Dikarya</taxon>
        <taxon>Ascomycota</taxon>
        <taxon>Pezizomycotina</taxon>
        <taxon>Eurotiomycetes</taxon>
        <taxon>Eurotiomycetidae</taxon>
        <taxon>Eurotiales</taxon>
        <taxon>Aspergillaceae</taxon>
        <taxon>Aspergillus</taxon>
        <taxon>Aspergillus subgen. Circumdati</taxon>
    </lineage>
</organism>
<dbReference type="Gene3D" id="3.30.70.80">
    <property type="entry name" value="Peptidase S8 propeptide/proteinase inhibitor I9"/>
    <property type="match status" value="1"/>
</dbReference>
<accession>A0A100I5K1</accession>
<evidence type="ECO:0000313" key="3">
    <source>
        <dbReference type="EMBL" id="GAQ34540.1"/>
    </source>
</evidence>
<evidence type="ECO:0000256" key="1">
    <source>
        <dbReference type="ARBA" id="ARBA00038069"/>
    </source>
</evidence>
<dbReference type="EMBL" id="BCMY01000001">
    <property type="protein sequence ID" value="GAQ34540.1"/>
    <property type="molecule type" value="Genomic_DNA"/>
</dbReference>
<dbReference type="OMA" id="MYFNVTM"/>
<dbReference type="GO" id="GO:0042144">
    <property type="term" value="P:vacuole fusion, non-autophagic"/>
    <property type="evidence" value="ECO:0007669"/>
    <property type="project" value="TreeGrafter"/>
</dbReference>
<dbReference type="PaxDb" id="5061-CADANGAP00002018"/>
<evidence type="ECO:0008006" key="5">
    <source>
        <dbReference type="Google" id="ProtNLM"/>
    </source>
</evidence>
<dbReference type="SUPFAM" id="SSF54897">
    <property type="entry name" value="Protease propeptides/inhibitors"/>
    <property type="match status" value="1"/>
</dbReference>
<dbReference type="InterPro" id="IPR052471">
    <property type="entry name" value="PBI_I9"/>
</dbReference>
<evidence type="ECO:0000256" key="2">
    <source>
        <dbReference type="SAM" id="MobiDB-lite"/>
    </source>
</evidence>
<dbReference type="Proteomes" id="UP000068243">
    <property type="component" value="Unassembled WGS sequence"/>
</dbReference>
<dbReference type="FunFam" id="3.30.70.80:FF:000005">
    <property type="entry name" value="Proteinase inhibitor I2B"/>
    <property type="match status" value="1"/>
</dbReference>